<sequence length="282" mass="29497">MPATPPASPGGPPDSGPATWQLRPVRDEPVHNRPAPRTVAAAVCLVLGVGLLGGAAAGTLFTDDPGQQAVTDGSFDEMRAAWHNNSVDRLFPRVLEGRGAGPGGADRRWLRVAVAPDSNCRGAFDPLLAKALSPVGCSRLVRATYADETTSSVTTVGLLFTRSEGAGMRALRKRFAVENLSERTDLMPRPYGSRGTVSADFGDAQRASWTIRVLSDAPVVVYAVSGFADGRVVSDPQPAAEATEKGETSAAAQAGLGHDAQGIADRIERRLRSAAGEAEDDQ</sequence>
<dbReference type="RefSeq" id="WP_241057246.1">
    <property type="nucleotide sequence ID" value="NZ_JAKWJU010000002.1"/>
</dbReference>
<keyword evidence="2" id="KW-1133">Transmembrane helix</keyword>
<reference evidence="3" key="1">
    <citation type="submission" date="2022-03" db="EMBL/GenBank/DDBJ databases">
        <authorList>
            <person name="Santos J.D.N."/>
            <person name="Kallscheuer N."/>
            <person name="Jogler C."/>
            <person name="Lage O.M."/>
        </authorList>
    </citation>
    <scope>NUCLEOTIDE SEQUENCE</scope>
    <source>
        <strain evidence="3">M600PL45_2</strain>
    </source>
</reference>
<evidence type="ECO:0000256" key="2">
    <source>
        <dbReference type="SAM" id="Phobius"/>
    </source>
</evidence>
<evidence type="ECO:0000256" key="1">
    <source>
        <dbReference type="SAM" id="MobiDB-lite"/>
    </source>
</evidence>
<keyword evidence="2" id="KW-0812">Transmembrane</keyword>
<feature type="region of interest" description="Disordered" evidence="1">
    <location>
        <begin position="233"/>
        <end position="263"/>
    </location>
</feature>
<keyword evidence="4" id="KW-1185">Reference proteome</keyword>
<evidence type="ECO:0000313" key="4">
    <source>
        <dbReference type="Proteomes" id="UP001166784"/>
    </source>
</evidence>
<organism evidence="3 4">
    <name type="scientific">Streptomyces marispadix</name>
    <dbReference type="NCBI Taxonomy" id="2922868"/>
    <lineage>
        <taxon>Bacteria</taxon>
        <taxon>Bacillati</taxon>
        <taxon>Actinomycetota</taxon>
        <taxon>Actinomycetes</taxon>
        <taxon>Kitasatosporales</taxon>
        <taxon>Streptomycetaceae</taxon>
        <taxon>Streptomyces</taxon>
    </lineage>
</organism>
<protein>
    <recommendedName>
        <fullName evidence="5">Secreted protein</fullName>
    </recommendedName>
</protein>
<accession>A0ABS9SSP0</accession>
<feature type="transmembrane region" description="Helical" evidence="2">
    <location>
        <begin position="39"/>
        <end position="61"/>
    </location>
</feature>
<reference evidence="3" key="2">
    <citation type="journal article" date="2023" name="Int. J. Syst. Evol. Microbiol.">
        <title>Streptomyces marispadix sp. nov., isolated from marine beach sediment of the Northern Coast of Portugal.</title>
        <authorList>
            <person name="dos Santos J.D.N."/>
            <person name="Vitorino I.R."/>
            <person name="Kallscheuer N."/>
            <person name="Srivastava A."/>
            <person name="Krautwurst S."/>
            <person name="Marz M."/>
            <person name="Jogler C."/>
            <person name="Lobo Da Cunha A."/>
            <person name="Catita J."/>
            <person name="Goncalves H."/>
            <person name="Gonzalez I."/>
            <person name="Reyes F."/>
            <person name="Lage O.M."/>
        </authorList>
    </citation>
    <scope>NUCLEOTIDE SEQUENCE</scope>
    <source>
        <strain evidence="3">M600PL45_2</strain>
    </source>
</reference>
<keyword evidence="2" id="KW-0472">Membrane</keyword>
<feature type="region of interest" description="Disordered" evidence="1">
    <location>
        <begin position="1"/>
        <end position="22"/>
    </location>
</feature>
<comment type="caution">
    <text evidence="3">The sequence shown here is derived from an EMBL/GenBank/DDBJ whole genome shotgun (WGS) entry which is preliminary data.</text>
</comment>
<proteinExistence type="predicted"/>
<evidence type="ECO:0008006" key="5">
    <source>
        <dbReference type="Google" id="ProtNLM"/>
    </source>
</evidence>
<feature type="compositionally biased region" description="Pro residues" evidence="1">
    <location>
        <begin position="1"/>
        <end position="15"/>
    </location>
</feature>
<dbReference type="EMBL" id="JAKWJU010000002">
    <property type="protein sequence ID" value="MCH6159279.1"/>
    <property type="molecule type" value="Genomic_DNA"/>
</dbReference>
<dbReference type="Proteomes" id="UP001166784">
    <property type="component" value="Unassembled WGS sequence"/>
</dbReference>
<gene>
    <name evidence="3" type="ORF">MMA15_02240</name>
</gene>
<evidence type="ECO:0000313" key="3">
    <source>
        <dbReference type="EMBL" id="MCH6159279.1"/>
    </source>
</evidence>
<name>A0ABS9SSP0_9ACTN</name>